<dbReference type="RefSeq" id="WP_030259218.1">
    <property type="nucleotide sequence ID" value="NZ_JBHEZZ010000024.1"/>
</dbReference>
<accession>A0ABV6UWP1</accession>
<evidence type="ECO:0000259" key="1">
    <source>
        <dbReference type="Pfam" id="PF02464"/>
    </source>
</evidence>
<gene>
    <name evidence="2" type="ORF">ACEZDJ_31565</name>
</gene>
<keyword evidence="3" id="KW-1185">Reference proteome</keyword>
<protein>
    <submittedName>
        <fullName evidence="2">CinA family protein</fullName>
    </submittedName>
</protein>
<evidence type="ECO:0000313" key="2">
    <source>
        <dbReference type="EMBL" id="MFC1405838.1"/>
    </source>
</evidence>
<reference evidence="2 3" key="1">
    <citation type="submission" date="2024-09" db="EMBL/GenBank/DDBJ databases">
        <authorList>
            <person name="Lee S.D."/>
        </authorList>
    </citation>
    <scope>NUCLEOTIDE SEQUENCE [LARGE SCALE GENOMIC DNA]</scope>
    <source>
        <strain evidence="2 3">N1-5</strain>
    </source>
</reference>
<dbReference type="Gene3D" id="3.90.950.20">
    <property type="entry name" value="CinA-like"/>
    <property type="match status" value="1"/>
</dbReference>
<sequence length="164" mass="16013">MSDGAEEVLAALVAAGATVAVAESLTGGLLAAELVAVPGASRAFRGSVTAYATELKGSVLGVDPDLLAAKGAVDPTVAVQMAEGVRRLMAADYGVATTGVAGPDPQDGHPVGTVHLAVAGPGGVFGSSLVLSQGRATIRRRTVEAALGLLGEALRSGNSDAPEG</sequence>
<name>A0ABV6UWP1_9ACTN</name>
<feature type="domain" description="CinA C-terminal" evidence="1">
    <location>
        <begin position="5"/>
        <end position="153"/>
    </location>
</feature>
<dbReference type="NCBIfam" id="TIGR00199">
    <property type="entry name" value="PncC_domain"/>
    <property type="match status" value="1"/>
</dbReference>
<evidence type="ECO:0000313" key="3">
    <source>
        <dbReference type="Proteomes" id="UP001592528"/>
    </source>
</evidence>
<organism evidence="2 3">
    <name type="scientific">Streptacidiphilus cavernicola</name>
    <dbReference type="NCBI Taxonomy" id="3342716"/>
    <lineage>
        <taxon>Bacteria</taxon>
        <taxon>Bacillati</taxon>
        <taxon>Actinomycetota</taxon>
        <taxon>Actinomycetes</taxon>
        <taxon>Kitasatosporales</taxon>
        <taxon>Streptomycetaceae</taxon>
        <taxon>Streptacidiphilus</taxon>
    </lineage>
</organism>
<dbReference type="InterPro" id="IPR008136">
    <property type="entry name" value="CinA_C"/>
</dbReference>
<dbReference type="InterPro" id="IPR036653">
    <property type="entry name" value="CinA-like_C"/>
</dbReference>
<proteinExistence type="predicted"/>
<dbReference type="Proteomes" id="UP001592528">
    <property type="component" value="Unassembled WGS sequence"/>
</dbReference>
<dbReference type="SUPFAM" id="SSF142433">
    <property type="entry name" value="CinA-like"/>
    <property type="match status" value="1"/>
</dbReference>
<dbReference type="EMBL" id="JBHEZZ010000024">
    <property type="protein sequence ID" value="MFC1405838.1"/>
    <property type="molecule type" value="Genomic_DNA"/>
</dbReference>
<dbReference type="Pfam" id="PF02464">
    <property type="entry name" value="CinA"/>
    <property type="match status" value="1"/>
</dbReference>
<comment type="caution">
    <text evidence="2">The sequence shown here is derived from an EMBL/GenBank/DDBJ whole genome shotgun (WGS) entry which is preliminary data.</text>
</comment>